<dbReference type="Proteomes" id="UP001345963">
    <property type="component" value="Unassembled WGS sequence"/>
</dbReference>
<comment type="caution">
    <text evidence="1">The sequence shown here is derived from an EMBL/GenBank/DDBJ whole genome shotgun (WGS) entry which is preliminary data.</text>
</comment>
<protein>
    <submittedName>
        <fullName evidence="1">Uncharacterized protein</fullName>
    </submittedName>
</protein>
<reference evidence="1 2" key="1">
    <citation type="submission" date="2021-07" db="EMBL/GenBank/DDBJ databases">
        <authorList>
            <person name="Palmer J.M."/>
        </authorList>
    </citation>
    <scope>NUCLEOTIDE SEQUENCE [LARGE SCALE GENOMIC DNA]</scope>
    <source>
        <strain evidence="1 2">AT_MEX2019</strain>
        <tissue evidence="1">Muscle</tissue>
    </source>
</reference>
<name>A0ABU7AT43_9TELE</name>
<keyword evidence="2" id="KW-1185">Reference proteome</keyword>
<evidence type="ECO:0000313" key="2">
    <source>
        <dbReference type="Proteomes" id="UP001345963"/>
    </source>
</evidence>
<sequence length="94" mass="10312">MHAQYSCTCTLLPLSTGSPSPLSNPVVIVTPPPCSTGQTIILQQWQHTSHNIQHLKRQKGRPHAGSTVWRSNTLPEVQCIPGPWSHLRPSVTTV</sequence>
<accession>A0ABU7AT43</accession>
<gene>
    <name evidence="1" type="ORF">ATANTOWER_013814</name>
</gene>
<proteinExistence type="predicted"/>
<evidence type="ECO:0000313" key="1">
    <source>
        <dbReference type="EMBL" id="MED6241417.1"/>
    </source>
</evidence>
<organism evidence="1 2">
    <name type="scientific">Ataeniobius toweri</name>
    <dbReference type="NCBI Taxonomy" id="208326"/>
    <lineage>
        <taxon>Eukaryota</taxon>
        <taxon>Metazoa</taxon>
        <taxon>Chordata</taxon>
        <taxon>Craniata</taxon>
        <taxon>Vertebrata</taxon>
        <taxon>Euteleostomi</taxon>
        <taxon>Actinopterygii</taxon>
        <taxon>Neopterygii</taxon>
        <taxon>Teleostei</taxon>
        <taxon>Neoteleostei</taxon>
        <taxon>Acanthomorphata</taxon>
        <taxon>Ovalentaria</taxon>
        <taxon>Atherinomorphae</taxon>
        <taxon>Cyprinodontiformes</taxon>
        <taxon>Goodeidae</taxon>
        <taxon>Ataeniobius</taxon>
    </lineage>
</organism>
<dbReference type="EMBL" id="JAHUTI010029793">
    <property type="protein sequence ID" value="MED6241417.1"/>
    <property type="molecule type" value="Genomic_DNA"/>
</dbReference>